<feature type="domain" description="CoA-binding" evidence="2">
    <location>
        <begin position="7"/>
        <end position="102"/>
    </location>
</feature>
<name>A0A4R5Q1Y1_9PROT</name>
<dbReference type="InterPro" id="IPR003781">
    <property type="entry name" value="CoA-bd"/>
</dbReference>
<dbReference type="InterPro" id="IPR036291">
    <property type="entry name" value="NAD(P)-bd_dom_sf"/>
</dbReference>
<dbReference type="PANTHER" id="PTHR42793:SF4">
    <property type="entry name" value="BLL6376 PROTEIN"/>
    <property type="match status" value="1"/>
</dbReference>
<dbReference type="Gene3D" id="3.40.50.720">
    <property type="entry name" value="NAD(P)-binding Rossmann-like Domain"/>
    <property type="match status" value="1"/>
</dbReference>
<keyword evidence="4" id="KW-1185">Reference proteome</keyword>
<dbReference type="RefSeq" id="WP_193560544.1">
    <property type="nucleotide sequence ID" value="NZ_SMSJ01000247.1"/>
</dbReference>
<dbReference type="Pfam" id="PF13607">
    <property type="entry name" value="Succ_CoA_lig"/>
    <property type="match status" value="1"/>
</dbReference>
<evidence type="ECO:0000313" key="3">
    <source>
        <dbReference type="EMBL" id="TDH56479.1"/>
    </source>
</evidence>
<dbReference type="EMBL" id="SMSJ01000247">
    <property type="protein sequence ID" value="TDH56479.1"/>
    <property type="molecule type" value="Genomic_DNA"/>
</dbReference>
<accession>A0A4R5Q1Y1</accession>
<reference evidence="3 4" key="1">
    <citation type="journal article" date="2016" name="J. Microbiol.">
        <title>Dankookia rubra gen. nov., sp. nov., an alphaproteobacterium isolated from sediment of a shallow stream.</title>
        <authorList>
            <person name="Kim W.H."/>
            <person name="Kim D.H."/>
            <person name="Kang K."/>
            <person name="Ahn T.Y."/>
        </authorList>
    </citation>
    <scope>NUCLEOTIDE SEQUENCE [LARGE SCALE GENOMIC DNA]</scope>
    <source>
        <strain evidence="3 4">JCM30602</strain>
    </source>
</reference>
<evidence type="ECO:0000256" key="1">
    <source>
        <dbReference type="ARBA" id="ARBA00022532"/>
    </source>
</evidence>
<dbReference type="SUPFAM" id="SSF51735">
    <property type="entry name" value="NAD(P)-binding Rossmann-fold domains"/>
    <property type="match status" value="1"/>
</dbReference>
<gene>
    <name evidence="3" type="ORF">E2C06_36335</name>
</gene>
<dbReference type="InterPro" id="IPR016102">
    <property type="entry name" value="Succinyl-CoA_synth-like"/>
</dbReference>
<dbReference type="InterPro" id="IPR032875">
    <property type="entry name" value="Succ_CoA_lig_flav_dom"/>
</dbReference>
<dbReference type="Proteomes" id="UP000295096">
    <property type="component" value="Unassembled WGS sequence"/>
</dbReference>
<dbReference type="Pfam" id="PF13380">
    <property type="entry name" value="CoA_binding_2"/>
    <property type="match status" value="1"/>
</dbReference>
<dbReference type="GO" id="GO:0006099">
    <property type="term" value="P:tricarboxylic acid cycle"/>
    <property type="evidence" value="ECO:0007669"/>
    <property type="project" value="UniProtKB-KW"/>
</dbReference>
<keyword evidence="1" id="KW-0816">Tricarboxylic acid cycle</keyword>
<comment type="caution">
    <text evidence="3">The sequence shown here is derived from an EMBL/GenBank/DDBJ whole genome shotgun (WGS) entry which is preliminary data.</text>
</comment>
<organism evidence="3 4">
    <name type="scientific">Dankookia rubra</name>
    <dbReference type="NCBI Taxonomy" id="1442381"/>
    <lineage>
        <taxon>Bacteria</taxon>
        <taxon>Pseudomonadati</taxon>
        <taxon>Pseudomonadota</taxon>
        <taxon>Alphaproteobacteria</taxon>
        <taxon>Acetobacterales</taxon>
        <taxon>Roseomonadaceae</taxon>
        <taxon>Dankookia</taxon>
    </lineage>
</organism>
<sequence length="311" mass="31590">MSAIGKLVRPSSIAVIGASADPTKMTGRPVGYLQKHGFAGAIWPVNPRASSIAGLPCYADVAALPAAPDVGIVLVGPDRAEQAVRDLAARGAAAAIVLASGYGEASPEGAARQLALRQAAGSMRLLGPNTIGLVNLTDGIMLSASGALEVEGLPPGRVSLVSQSGGILGSLLSRAADRGIGFAKLVSTGNEADLDSADFIEHLLDDDATAVIAVYMEGLRRPGAFRRAALRAAALGKPIVVFKVGRSESGGRAAASHTGAMAGADRMYDAFFRQLGVIRAETFADLLDIPGALACGRRAAGRRVAILTSTG</sequence>
<feature type="non-terminal residue" evidence="3">
    <location>
        <position position="311"/>
    </location>
</feature>
<dbReference type="SUPFAM" id="SSF52210">
    <property type="entry name" value="Succinyl-CoA synthetase domains"/>
    <property type="match status" value="1"/>
</dbReference>
<dbReference type="PANTHER" id="PTHR42793">
    <property type="entry name" value="COA BINDING DOMAIN CONTAINING PROTEIN"/>
    <property type="match status" value="1"/>
</dbReference>
<dbReference type="Gene3D" id="3.40.50.261">
    <property type="entry name" value="Succinyl-CoA synthetase domains"/>
    <property type="match status" value="1"/>
</dbReference>
<proteinExistence type="predicted"/>
<evidence type="ECO:0000313" key="4">
    <source>
        <dbReference type="Proteomes" id="UP000295096"/>
    </source>
</evidence>
<evidence type="ECO:0000259" key="2">
    <source>
        <dbReference type="SMART" id="SM00881"/>
    </source>
</evidence>
<protein>
    <submittedName>
        <fullName evidence="3">CoA-binding protein</fullName>
    </submittedName>
</protein>
<dbReference type="SMART" id="SM00881">
    <property type="entry name" value="CoA_binding"/>
    <property type="match status" value="1"/>
</dbReference>
<dbReference type="AlphaFoldDB" id="A0A4R5Q1Y1"/>